<gene>
    <name evidence="2" type="ORF">T11_11811</name>
    <name evidence="1" type="ORF">T11_7308</name>
</gene>
<name>A0A0V1GXD4_9BILA</name>
<sequence>MFSKRLPATWPERTILSKDGTVLLVTLWAATTHQSGNLLMRSRRSMGLIWPKLSSQLQEAHL</sequence>
<keyword evidence="3" id="KW-1185">Reference proteome</keyword>
<proteinExistence type="predicted"/>
<dbReference type="EMBL" id="JYDP01000246">
    <property type="protein sequence ID" value="KRZ02054.1"/>
    <property type="molecule type" value="Genomic_DNA"/>
</dbReference>
<organism evidence="2 3">
    <name type="scientific">Trichinella zimbabwensis</name>
    <dbReference type="NCBI Taxonomy" id="268475"/>
    <lineage>
        <taxon>Eukaryota</taxon>
        <taxon>Metazoa</taxon>
        <taxon>Ecdysozoa</taxon>
        <taxon>Nematoda</taxon>
        <taxon>Enoplea</taxon>
        <taxon>Dorylaimia</taxon>
        <taxon>Trichinellida</taxon>
        <taxon>Trichinellidae</taxon>
        <taxon>Trichinella</taxon>
    </lineage>
</organism>
<dbReference type="AlphaFoldDB" id="A0A0V1GXD4"/>
<dbReference type="Proteomes" id="UP000055024">
    <property type="component" value="Unassembled WGS sequence"/>
</dbReference>
<dbReference type="EMBL" id="JYDP01000216">
    <property type="protein sequence ID" value="KRZ02777.1"/>
    <property type="molecule type" value="Genomic_DNA"/>
</dbReference>
<protein>
    <submittedName>
        <fullName evidence="2">Uncharacterized protein</fullName>
    </submittedName>
</protein>
<evidence type="ECO:0000313" key="1">
    <source>
        <dbReference type="EMBL" id="KRZ02054.1"/>
    </source>
</evidence>
<reference evidence="2 3" key="1">
    <citation type="submission" date="2015-01" db="EMBL/GenBank/DDBJ databases">
        <title>Evolution of Trichinella species and genotypes.</title>
        <authorList>
            <person name="Korhonen P.K."/>
            <person name="Edoardo P."/>
            <person name="Giuseppe L.R."/>
            <person name="Gasser R.B."/>
        </authorList>
    </citation>
    <scope>NUCLEOTIDE SEQUENCE [LARGE SCALE GENOMIC DNA]</scope>
    <source>
        <strain evidence="2">ISS1029</strain>
    </source>
</reference>
<accession>A0A0V1GXD4</accession>
<comment type="caution">
    <text evidence="2">The sequence shown here is derived from an EMBL/GenBank/DDBJ whole genome shotgun (WGS) entry which is preliminary data.</text>
</comment>
<evidence type="ECO:0000313" key="2">
    <source>
        <dbReference type="EMBL" id="KRZ02777.1"/>
    </source>
</evidence>
<evidence type="ECO:0000313" key="3">
    <source>
        <dbReference type="Proteomes" id="UP000055024"/>
    </source>
</evidence>